<dbReference type="Pfam" id="PF06439">
    <property type="entry name" value="3keto-disac_hyd"/>
    <property type="match status" value="1"/>
</dbReference>
<feature type="domain" description="3-keto-alpha-glucoside-1,2-lyase/3-keto-2-hydroxy-glucal hydratase" evidence="1">
    <location>
        <begin position="25"/>
        <end position="206"/>
    </location>
</feature>
<proteinExistence type="predicted"/>
<keyword evidence="3" id="KW-1185">Reference proteome</keyword>
<dbReference type="InterPro" id="IPR010496">
    <property type="entry name" value="AL/BT2_dom"/>
</dbReference>
<name>A0A316EI77_9BACT</name>
<evidence type="ECO:0000259" key="1">
    <source>
        <dbReference type="Pfam" id="PF06439"/>
    </source>
</evidence>
<dbReference type="GO" id="GO:0016787">
    <property type="term" value="F:hydrolase activity"/>
    <property type="evidence" value="ECO:0007669"/>
    <property type="project" value="InterPro"/>
</dbReference>
<protein>
    <submittedName>
        <fullName evidence="2">Uncharacterized protein DUF1080</fullName>
    </submittedName>
</protein>
<dbReference type="AlphaFoldDB" id="A0A316EI77"/>
<dbReference type="RefSeq" id="WP_109740893.1">
    <property type="nucleotide sequence ID" value="NZ_QGGO01000001.1"/>
</dbReference>
<organism evidence="2 3">
    <name type="scientific">Arcicella aurantiaca</name>
    <dbReference type="NCBI Taxonomy" id="591202"/>
    <lineage>
        <taxon>Bacteria</taxon>
        <taxon>Pseudomonadati</taxon>
        <taxon>Bacteroidota</taxon>
        <taxon>Cytophagia</taxon>
        <taxon>Cytophagales</taxon>
        <taxon>Flectobacillaceae</taxon>
        <taxon>Arcicella</taxon>
    </lineage>
</organism>
<reference evidence="2 3" key="1">
    <citation type="submission" date="2018-05" db="EMBL/GenBank/DDBJ databases">
        <title>Genomic Encyclopedia of Archaeal and Bacterial Type Strains, Phase II (KMG-II): from individual species to whole genera.</title>
        <authorList>
            <person name="Goeker M."/>
        </authorList>
    </citation>
    <scope>NUCLEOTIDE SEQUENCE [LARGE SCALE GENOMIC DNA]</scope>
    <source>
        <strain evidence="2 3">DSM 22214</strain>
    </source>
</reference>
<accession>A0A316EI77</accession>
<evidence type="ECO:0000313" key="3">
    <source>
        <dbReference type="Proteomes" id="UP000245489"/>
    </source>
</evidence>
<dbReference type="OrthoDB" id="949239at2"/>
<dbReference type="Proteomes" id="UP000245489">
    <property type="component" value="Unassembled WGS sequence"/>
</dbReference>
<evidence type="ECO:0000313" key="2">
    <source>
        <dbReference type="EMBL" id="PWK29258.1"/>
    </source>
</evidence>
<gene>
    <name evidence="2" type="ORF">LV89_00098</name>
</gene>
<dbReference type="EMBL" id="QGGO01000001">
    <property type="protein sequence ID" value="PWK29258.1"/>
    <property type="molecule type" value="Genomic_DNA"/>
</dbReference>
<dbReference type="Gene3D" id="2.60.120.560">
    <property type="entry name" value="Exo-inulinase, domain 1"/>
    <property type="match status" value="1"/>
</dbReference>
<comment type="caution">
    <text evidence="2">The sequence shown here is derived from an EMBL/GenBank/DDBJ whole genome shotgun (WGS) entry which is preliminary data.</text>
</comment>
<sequence length="209" mass="23842">MKRIVLFLSFLLTINVSFSQKKEKGWVSLFDGKTFAGWHVNEEHPTTFSIEDGTIKVAGERTHLFYEGAVANHDFKNFELKLKAKTLPGSNSGIFIHTAYQASGWPDKGYEVQVNQTHGDWRKTGSLYSFSDVKENFAKDNEWYEYHIIVKDKHIVIKINDKVAVDYTEPDTLPADRGQKHLSSGTFALQGHDPKSIAYFKDIKVKVLK</sequence>